<dbReference type="HOGENOM" id="CLU_2329012_0_0_11"/>
<dbReference type="PATRIC" id="fig|927661.3.peg.4200"/>
<gene>
    <name evidence="1" type="ORF">CryarDRAFT_4227</name>
</gene>
<accession>A0A010YS29</accession>
<dbReference type="AlphaFoldDB" id="A0A010YS29"/>
<sequence length="98" mass="10411">MLVRATARGVSLDSPRDFTTLSLVLEGGPAAEEAAGRVGTWAGPDHLVLPASTLVELAGPVADETGWREGFDRMITLATNKGWVDSSGGVRIHVEQRR</sequence>
<protein>
    <submittedName>
        <fullName evidence="1">Uncharacterized protein</fullName>
    </submittedName>
</protein>
<evidence type="ECO:0000313" key="1">
    <source>
        <dbReference type="EMBL" id="EXG83020.1"/>
    </source>
</evidence>
<proteinExistence type="predicted"/>
<dbReference type="RefSeq" id="WP_157017929.1">
    <property type="nucleotide sequence ID" value="NZ_KK073874.1"/>
</dbReference>
<dbReference type="Proteomes" id="UP000021053">
    <property type="component" value="Unassembled WGS sequence"/>
</dbReference>
<name>A0A010YS29_9ACTN</name>
<dbReference type="OrthoDB" id="4481150at2"/>
<organism evidence="1 2">
    <name type="scientific">Cryptosporangium arvum DSM 44712</name>
    <dbReference type="NCBI Taxonomy" id="927661"/>
    <lineage>
        <taxon>Bacteria</taxon>
        <taxon>Bacillati</taxon>
        <taxon>Actinomycetota</taxon>
        <taxon>Actinomycetes</taxon>
        <taxon>Cryptosporangiales</taxon>
        <taxon>Cryptosporangiaceae</taxon>
        <taxon>Cryptosporangium</taxon>
    </lineage>
</organism>
<evidence type="ECO:0000313" key="2">
    <source>
        <dbReference type="Proteomes" id="UP000021053"/>
    </source>
</evidence>
<keyword evidence="2" id="KW-1185">Reference proteome</keyword>
<dbReference type="EMBL" id="JFBT01000001">
    <property type="protein sequence ID" value="EXG83020.1"/>
    <property type="molecule type" value="Genomic_DNA"/>
</dbReference>
<reference evidence="1 2" key="1">
    <citation type="submission" date="2013-07" db="EMBL/GenBank/DDBJ databases">
        <authorList>
            <consortium name="DOE Joint Genome Institute"/>
            <person name="Eisen J."/>
            <person name="Huntemann M."/>
            <person name="Han J."/>
            <person name="Chen A."/>
            <person name="Kyrpides N."/>
            <person name="Mavromatis K."/>
            <person name="Markowitz V."/>
            <person name="Palaniappan K."/>
            <person name="Ivanova N."/>
            <person name="Schaumberg A."/>
            <person name="Pati A."/>
            <person name="Liolios K."/>
            <person name="Nordberg H.P."/>
            <person name="Cantor M.N."/>
            <person name="Hua S.X."/>
            <person name="Woyke T."/>
        </authorList>
    </citation>
    <scope>NUCLEOTIDE SEQUENCE [LARGE SCALE GENOMIC DNA]</scope>
    <source>
        <strain evidence="1 2">DSM 44712</strain>
    </source>
</reference>
<comment type="caution">
    <text evidence="1">The sequence shown here is derived from an EMBL/GenBank/DDBJ whole genome shotgun (WGS) entry which is preliminary data.</text>
</comment>